<dbReference type="AlphaFoldDB" id="A0AA39NWV3"/>
<organism evidence="1 2">
    <name type="scientific">Armillaria novae-zelandiae</name>
    <dbReference type="NCBI Taxonomy" id="153914"/>
    <lineage>
        <taxon>Eukaryota</taxon>
        <taxon>Fungi</taxon>
        <taxon>Dikarya</taxon>
        <taxon>Basidiomycota</taxon>
        <taxon>Agaricomycotina</taxon>
        <taxon>Agaricomycetes</taxon>
        <taxon>Agaricomycetidae</taxon>
        <taxon>Agaricales</taxon>
        <taxon>Marasmiineae</taxon>
        <taxon>Physalacriaceae</taxon>
        <taxon>Armillaria</taxon>
    </lineage>
</organism>
<keyword evidence="2" id="KW-1185">Reference proteome</keyword>
<dbReference type="EMBL" id="JAUEPR010000033">
    <property type="protein sequence ID" value="KAK0473332.1"/>
    <property type="molecule type" value="Genomic_DNA"/>
</dbReference>
<sequence>MVCHVRAAGPAVPYWDLVPVLPLPPRGRGRTAGTALRSAQRQCNHFTPPRQTHPVSGGGAFLHSGNSSFGYRIIWVVISTDACAPWDAKQLIMFWTLRVVPLFHLFLLTSATMPRSPPVRKLKNGPAYRRREDYPPPNYESLMLSRKRQKDQVHLNTVLEGTLIIANERKYGSYPTRGIPRKCVCTGFFMLVTNVGANMQVHTSVDLEFNNIGKQFLTCATCHAHCDVESGFTRAELNGMSIISTVLLLRETVANGVSIGPGSALSILLLEMPGRQRQRRIHATIRTSMPAPALGPPNPPSQEIIDLTRDDDDLNVDLPLTMYPFVDIVCWLEDNVYPTYAQVPLTTAGEVDLQKNQALLGEFGIEKVGTFSCYVSALHDWVSCGWSVPFKVKQGALLALRRDGVHNLVDWQVNVPAIIAE</sequence>
<dbReference type="Proteomes" id="UP001175227">
    <property type="component" value="Unassembled WGS sequence"/>
</dbReference>
<proteinExistence type="predicted"/>
<evidence type="ECO:0000313" key="1">
    <source>
        <dbReference type="EMBL" id="KAK0473332.1"/>
    </source>
</evidence>
<accession>A0AA39NWV3</accession>
<protein>
    <submittedName>
        <fullName evidence="1">Uncharacterized protein</fullName>
    </submittedName>
</protein>
<comment type="caution">
    <text evidence="1">The sequence shown here is derived from an EMBL/GenBank/DDBJ whole genome shotgun (WGS) entry which is preliminary data.</text>
</comment>
<gene>
    <name evidence="1" type="ORF">IW261DRAFT_1569746</name>
</gene>
<name>A0AA39NWV3_9AGAR</name>
<evidence type="ECO:0000313" key="2">
    <source>
        <dbReference type="Proteomes" id="UP001175227"/>
    </source>
</evidence>
<reference evidence="1" key="1">
    <citation type="submission" date="2023-06" db="EMBL/GenBank/DDBJ databases">
        <authorList>
            <consortium name="Lawrence Berkeley National Laboratory"/>
            <person name="Ahrendt S."/>
            <person name="Sahu N."/>
            <person name="Indic B."/>
            <person name="Wong-Bajracharya J."/>
            <person name="Merenyi Z."/>
            <person name="Ke H.-M."/>
            <person name="Monk M."/>
            <person name="Kocsube S."/>
            <person name="Drula E."/>
            <person name="Lipzen A."/>
            <person name="Balint B."/>
            <person name="Henrissat B."/>
            <person name="Andreopoulos B."/>
            <person name="Martin F.M."/>
            <person name="Harder C.B."/>
            <person name="Rigling D."/>
            <person name="Ford K.L."/>
            <person name="Foster G.D."/>
            <person name="Pangilinan J."/>
            <person name="Papanicolaou A."/>
            <person name="Barry K."/>
            <person name="LaButti K."/>
            <person name="Viragh M."/>
            <person name="Koriabine M."/>
            <person name="Yan M."/>
            <person name="Riley R."/>
            <person name="Champramary S."/>
            <person name="Plett K.L."/>
            <person name="Tsai I.J."/>
            <person name="Slot J."/>
            <person name="Sipos G."/>
            <person name="Plett J."/>
            <person name="Nagy L.G."/>
            <person name="Grigoriev I.V."/>
        </authorList>
    </citation>
    <scope>NUCLEOTIDE SEQUENCE</scope>
    <source>
        <strain evidence="1">ICMP 16352</strain>
    </source>
</reference>